<evidence type="ECO:0000313" key="1">
    <source>
        <dbReference type="EMBL" id="MXQ91543.1"/>
    </source>
</evidence>
<reference evidence="1" key="1">
    <citation type="submission" date="2019-10" db="EMBL/GenBank/DDBJ databases">
        <title>The sequence and de novo assembly of the wild yak genome.</title>
        <authorList>
            <person name="Liu Y."/>
        </authorList>
    </citation>
    <scope>NUCLEOTIDE SEQUENCE [LARGE SCALE GENOMIC DNA]</scope>
    <source>
        <strain evidence="1">WY2019</strain>
    </source>
</reference>
<keyword evidence="2" id="KW-1185">Reference proteome</keyword>
<protein>
    <submittedName>
        <fullName evidence="1">Uncharacterized protein</fullName>
    </submittedName>
</protein>
<organism evidence="1 2">
    <name type="scientific">Bos mutus</name>
    <name type="common">wild yak</name>
    <dbReference type="NCBI Taxonomy" id="72004"/>
    <lineage>
        <taxon>Eukaryota</taxon>
        <taxon>Metazoa</taxon>
        <taxon>Chordata</taxon>
        <taxon>Craniata</taxon>
        <taxon>Vertebrata</taxon>
        <taxon>Euteleostomi</taxon>
        <taxon>Mammalia</taxon>
        <taxon>Eutheria</taxon>
        <taxon>Laurasiatheria</taxon>
        <taxon>Artiodactyla</taxon>
        <taxon>Ruminantia</taxon>
        <taxon>Pecora</taxon>
        <taxon>Bovidae</taxon>
        <taxon>Bovinae</taxon>
        <taxon>Bos</taxon>
    </lineage>
</organism>
<comment type="caution">
    <text evidence="1">The sequence shown here is derived from an EMBL/GenBank/DDBJ whole genome shotgun (WGS) entry which is preliminary data.</text>
</comment>
<dbReference type="Proteomes" id="UP000322234">
    <property type="component" value="Unassembled WGS sequence"/>
</dbReference>
<proteinExistence type="predicted"/>
<dbReference type="EMBL" id="VBQZ03000072">
    <property type="protein sequence ID" value="MXQ91543.1"/>
    <property type="molecule type" value="Genomic_DNA"/>
</dbReference>
<sequence>MEALRASVQLEPSGSGDRGLRSGLLLGVWGDRSSLTPGIRSEGHHSAISAAMQSANDTRQGRLLLRLARERMCLVTQSVGDPPHTAHPPLTFSVHMLTAKA</sequence>
<name>A0A6B0RWC4_9CETA</name>
<gene>
    <name evidence="1" type="ORF">E5288_WYG001774</name>
</gene>
<dbReference type="AlphaFoldDB" id="A0A6B0RWC4"/>
<evidence type="ECO:0000313" key="2">
    <source>
        <dbReference type="Proteomes" id="UP000322234"/>
    </source>
</evidence>
<accession>A0A6B0RWC4</accession>